<keyword evidence="2" id="KW-1133">Transmembrane helix</keyword>
<comment type="caution">
    <text evidence="3">The sequence shown here is derived from an EMBL/GenBank/DDBJ whole genome shotgun (WGS) entry which is preliminary data.</text>
</comment>
<keyword evidence="2" id="KW-0812">Transmembrane</keyword>
<evidence type="ECO:0000256" key="1">
    <source>
        <dbReference type="SAM" id="MobiDB-lite"/>
    </source>
</evidence>
<accession>A0ABT8YB94</accession>
<evidence type="ECO:0000313" key="3">
    <source>
        <dbReference type="EMBL" id="MDO6415606.1"/>
    </source>
</evidence>
<protein>
    <submittedName>
        <fullName evidence="3">Uncharacterized protein</fullName>
    </submittedName>
</protein>
<proteinExistence type="predicted"/>
<feature type="compositionally biased region" description="Basic and acidic residues" evidence="1">
    <location>
        <begin position="94"/>
        <end position="105"/>
    </location>
</feature>
<dbReference type="Proteomes" id="UP001169764">
    <property type="component" value="Unassembled WGS sequence"/>
</dbReference>
<keyword evidence="2" id="KW-0472">Membrane</keyword>
<evidence type="ECO:0000313" key="4">
    <source>
        <dbReference type="Proteomes" id="UP001169764"/>
    </source>
</evidence>
<feature type="transmembrane region" description="Helical" evidence="2">
    <location>
        <begin position="41"/>
        <end position="65"/>
    </location>
</feature>
<gene>
    <name evidence="3" type="ORF">Q4F19_14545</name>
</gene>
<sequence length="136" mass="14367">MRNGYHERTTDFGIRLSGAALCGIAYWALRSLAHMHLTASPGWPAFALAALGFLCASLGSAFVMLGRHILDDVEISARWASSSTRAQRDAVSCKPHDPGDDRFGARDPVQARAASQMAVGGRAEESAGAILPASVN</sequence>
<organism evidence="3 4">
    <name type="scientific">Sphingomonas natans</name>
    <dbReference type="NCBI Taxonomy" id="3063330"/>
    <lineage>
        <taxon>Bacteria</taxon>
        <taxon>Pseudomonadati</taxon>
        <taxon>Pseudomonadota</taxon>
        <taxon>Alphaproteobacteria</taxon>
        <taxon>Sphingomonadales</taxon>
        <taxon>Sphingomonadaceae</taxon>
        <taxon>Sphingomonas</taxon>
    </lineage>
</organism>
<keyword evidence="4" id="KW-1185">Reference proteome</keyword>
<feature type="transmembrane region" description="Helical" evidence="2">
    <location>
        <begin position="12"/>
        <end position="29"/>
    </location>
</feature>
<evidence type="ECO:0000256" key="2">
    <source>
        <dbReference type="SAM" id="Phobius"/>
    </source>
</evidence>
<reference evidence="3" key="1">
    <citation type="submission" date="2023-07" db="EMBL/GenBank/DDBJ databases">
        <authorList>
            <person name="Kim M."/>
        </authorList>
    </citation>
    <scope>NUCLEOTIDE SEQUENCE</scope>
    <source>
        <strain evidence="3">BIUV-7</strain>
    </source>
</reference>
<name>A0ABT8YB94_9SPHN</name>
<feature type="region of interest" description="Disordered" evidence="1">
    <location>
        <begin position="81"/>
        <end position="107"/>
    </location>
</feature>
<dbReference type="RefSeq" id="WP_303543741.1">
    <property type="nucleotide sequence ID" value="NZ_JAUOTP010000006.1"/>
</dbReference>
<dbReference type="EMBL" id="JAUOTP010000006">
    <property type="protein sequence ID" value="MDO6415606.1"/>
    <property type="molecule type" value="Genomic_DNA"/>
</dbReference>